<protein>
    <submittedName>
        <fullName evidence="1">Uncharacterized protein</fullName>
    </submittedName>
</protein>
<reference evidence="1 2" key="1">
    <citation type="submission" date="2013-03" db="EMBL/GenBank/DDBJ databases">
        <title>The Genome Sequence of Cladophialophora psammophila CBS 110553.</title>
        <authorList>
            <consortium name="The Broad Institute Genomics Platform"/>
            <person name="Cuomo C."/>
            <person name="de Hoog S."/>
            <person name="Gorbushina A."/>
            <person name="Walker B."/>
            <person name="Young S.K."/>
            <person name="Zeng Q."/>
            <person name="Gargeya S."/>
            <person name="Fitzgerald M."/>
            <person name="Haas B."/>
            <person name="Abouelleil A."/>
            <person name="Allen A.W."/>
            <person name="Alvarado L."/>
            <person name="Arachchi H.M."/>
            <person name="Berlin A.M."/>
            <person name="Chapman S.B."/>
            <person name="Gainer-Dewar J."/>
            <person name="Goldberg J."/>
            <person name="Griggs A."/>
            <person name="Gujja S."/>
            <person name="Hansen M."/>
            <person name="Howarth C."/>
            <person name="Imamovic A."/>
            <person name="Ireland A."/>
            <person name="Larimer J."/>
            <person name="McCowan C."/>
            <person name="Murphy C."/>
            <person name="Pearson M."/>
            <person name="Poon T.W."/>
            <person name="Priest M."/>
            <person name="Roberts A."/>
            <person name="Saif S."/>
            <person name="Shea T."/>
            <person name="Sisk P."/>
            <person name="Sykes S."/>
            <person name="Wortman J."/>
            <person name="Nusbaum C."/>
            <person name="Birren B."/>
        </authorList>
    </citation>
    <scope>NUCLEOTIDE SEQUENCE [LARGE SCALE GENOMIC DNA]</scope>
    <source>
        <strain evidence="1 2">CBS 110553</strain>
    </source>
</reference>
<keyword evidence="2" id="KW-1185">Reference proteome</keyword>
<dbReference type="GeneID" id="19186138"/>
<evidence type="ECO:0000313" key="1">
    <source>
        <dbReference type="EMBL" id="EXJ74709.1"/>
    </source>
</evidence>
<comment type="caution">
    <text evidence="1">The sequence shown here is derived from an EMBL/GenBank/DDBJ whole genome shotgun (WGS) entry which is preliminary data.</text>
</comment>
<accession>W9XWS1</accession>
<dbReference type="HOGENOM" id="CLU_2333466_0_0_1"/>
<gene>
    <name evidence="1" type="ORF">A1O5_01403</name>
</gene>
<dbReference type="Proteomes" id="UP000019471">
    <property type="component" value="Unassembled WGS sequence"/>
</dbReference>
<proteinExistence type="predicted"/>
<sequence length="98" mass="10722">MKGVWRDGMSAEFTKVALENCVPLDEVRLCQDLGYGAQDLVYMSHLLAPFGGPRDIRLEPVAIAMGARVIAKGWPTASVDAVKITRDEEKDALFSQAN</sequence>
<dbReference type="RefSeq" id="XP_007740211.1">
    <property type="nucleotide sequence ID" value="XM_007742021.1"/>
</dbReference>
<dbReference type="STRING" id="1182543.W9XWS1"/>
<evidence type="ECO:0000313" key="2">
    <source>
        <dbReference type="Proteomes" id="UP000019471"/>
    </source>
</evidence>
<organism evidence="1 2">
    <name type="scientific">Cladophialophora psammophila CBS 110553</name>
    <dbReference type="NCBI Taxonomy" id="1182543"/>
    <lineage>
        <taxon>Eukaryota</taxon>
        <taxon>Fungi</taxon>
        <taxon>Dikarya</taxon>
        <taxon>Ascomycota</taxon>
        <taxon>Pezizomycotina</taxon>
        <taxon>Eurotiomycetes</taxon>
        <taxon>Chaetothyriomycetidae</taxon>
        <taxon>Chaetothyriales</taxon>
        <taxon>Herpotrichiellaceae</taxon>
        <taxon>Cladophialophora</taxon>
    </lineage>
</organism>
<name>W9XWS1_9EURO</name>
<dbReference type="EMBL" id="AMGX01000002">
    <property type="protein sequence ID" value="EXJ74709.1"/>
    <property type="molecule type" value="Genomic_DNA"/>
</dbReference>
<dbReference type="AlphaFoldDB" id="W9XWS1"/>
<dbReference type="OrthoDB" id="5407715at2759"/>